<evidence type="ECO:0000313" key="2">
    <source>
        <dbReference type="Proteomes" id="UP000184330"/>
    </source>
</evidence>
<dbReference type="AlphaFoldDB" id="A0A1L7X125"/>
<keyword evidence="2" id="KW-1185">Reference proteome</keyword>
<name>A0A1L7X125_9HELO</name>
<accession>A0A1L7X125</accession>
<evidence type="ECO:0008006" key="3">
    <source>
        <dbReference type="Google" id="ProtNLM"/>
    </source>
</evidence>
<dbReference type="PANTHER" id="PTHR42749:SF1">
    <property type="entry name" value="CELL SHAPE-DETERMINING PROTEIN MREB"/>
    <property type="match status" value="1"/>
</dbReference>
<proteinExistence type="predicted"/>
<dbReference type="Proteomes" id="UP000184330">
    <property type="component" value="Unassembled WGS sequence"/>
</dbReference>
<dbReference type="CDD" id="cd10170">
    <property type="entry name" value="ASKHA_NBD_HSP70"/>
    <property type="match status" value="1"/>
</dbReference>
<dbReference type="EMBL" id="FJOG01000012">
    <property type="protein sequence ID" value="CZR58710.1"/>
    <property type="molecule type" value="Genomic_DNA"/>
</dbReference>
<protein>
    <recommendedName>
        <fullName evidence="3">Hsp70 protein</fullName>
    </recommendedName>
</protein>
<gene>
    <name evidence="1" type="ORF">PAC_08602</name>
</gene>
<evidence type="ECO:0000313" key="1">
    <source>
        <dbReference type="EMBL" id="CZR58710.1"/>
    </source>
</evidence>
<organism evidence="1 2">
    <name type="scientific">Phialocephala subalpina</name>
    <dbReference type="NCBI Taxonomy" id="576137"/>
    <lineage>
        <taxon>Eukaryota</taxon>
        <taxon>Fungi</taxon>
        <taxon>Dikarya</taxon>
        <taxon>Ascomycota</taxon>
        <taxon>Pezizomycotina</taxon>
        <taxon>Leotiomycetes</taxon>
        <taxon>Helotiales</taxon>
        <taxon>Mollisiaceae</taxon>
        <taxon>Phialocephala</taxon>
        <taxon>Phialocephala fortinii species complex</taxon>
    </lineage>
</organism>
<dbReference type="OrthoDB" id="2963168at2759"/>
<dbReference type="STRING" id="576137.A0A1L7X125"/>
<reference evidence="1 2" key="1">
    <citation type="submission" date="2016-03" db="EMBL/GenBank/DDBJ databases">
        <authorList>
            <person name="Ploux O."/>
        </authorList>
    </citation>
    <scope>NUCLEOTIDE SEQUENCE [LARGE SCALE GENOMIC DNA]</scope>
    <source>
        <strain evidence="1 2">UAMH 11012</strain>
    </source>
</reference>
<sequence length="585" mass="66846">MAQNNNAQPAVGVEATGATGPRILLGLDYGYSFTSLAYCQTCGLAIEPDEFDSVVFREWPEVSMQRVPSKISYSPTNPDTHCSQWGWSIDKGSRVLEYTKLELEPRSTLEELVNLRDSLKGLDLLRELRVNDEIAISNDVPIHITKSAEDVVMDYLSKVTRAWWQHMFSQGRYTLECVPLDLVITYPDRWSYETMNKFYRAVRGAFPDAMFPTLRNISFVSEFESWILYTVQDMYLKVPRHNFFIPGECIVVCYVESGRVELASYLIGKLEPFEISKVGMHSVGNYGQASIETSFLTFLEPRIQNLDQQEMGTRVGWNFLPRTQVILERFERIQHIYTGTGDALLTIPRGTRIAPGFEDSFVNGVLTLTEEDLKGIYSGTLNKILRLLAQQTTRVRSMNLNGFRREVTNIIMAGGLSESEYLFNEVTKFAHRSGNCQVHRPDDCWDEGVLPDQVTWLVRRGDVILPDQAILSTFNIRYKFPPTQQRVQRRKQITFIATSNEEPNSSLMEILPIGPLAPELRENIEVAYLSIDLRSIPDELRQRQEDENGGFYYTVDLEVELTVSSEVSVKVKHMEQILRSFGTVL</sequence>
<dbReference type="PANTHER" id="PTHR42749">
    <property type="entry name" value="CELL SHAPE-DETERMINING PROTEIN MREB"/>
    <property type="match status" value="1"/>
</dbReference>